<protein>
    <recommendedName>
        <fullName evidence="4 13">Threonylcarbamoyl-AMP synthase</fullName>
        <shortName evidence="13">TC-AMP synthase</shortName>
        <ecNumber evidence="3 13">2.7.7.87</ecNumber>
    </recommendedName>
    <alternativeName>
        <fullName evidence="11 13">L-threonylcarbamoyladenylate synthase</fullName>
    </alternativeName>
</protein>
<evidence type="ECO:0000313" key="16">
    <source>
        <dbReference type="EMBL" id="PWB93620.1"/>
    </source>
</evidence>
<dbReference type="GO" id="GO:0003725">
    <property type="term" value="F:double-stranded RNA binding"/>
    <property type="evidence" value="ECO:0007669"/>
    <property type="project" value="UniProtKB-UniRule"/>
</dbReference>
<dbReference type="InterPro" id="IPR038385">
    <property type="entry name" value="Sua5/YwlC_C"/>
</dbReference>
<name>A0A2U1SPS9_METSR</name>
<dbReference type="GO" id="GO:0008033">
    <property type="term" value="P:tRNA processing"/>
    <property type="evidence" value="ECO:0007669"/>
    <property type="project" value="UniProtKB-KW"/>
</dbReference>
<keyword evidence="5 13" id="KW-0963">Cytoplasm</keyword>
<feature type="binding site" evidence="14">
    <location>
        <position position="155"/>
    </location>
    <ligand>
        <name>ATP</name>
        <dbReference type="ChEBI" id="CHEBI:30616"/>
    </ligand>
</feature>
<evidence type="ECO:0000256" key="4">
    <source>
        <dbReference type="ARBA" id="ARBA00015492"/>
    </source>
</evidence>
<comment type="similarity">
    <text evidence="2 13">Belongs to the SUA5 family.</text>
</comment>
<dbReference type="GO" id="GO:0061710">
    <property type="term" value="F:L-threonylcarbamoyladenylate synthase"/>
    <property type="evidence" value="ECO:0007669"/>
    <property type="project" value="UniProtKB-EC"/>
</dbReference>
<feature type="binding site" evidence="14">
    <location>
        <position position="185"/>
    </location>
    <ligand>
        <name>L-threonine</name>
        <dbReference type="ChEBI" id="CHEBI:57926"/>
    </ligand>
</feature>
<dbReference type="OrthoDB" id="9814580at2"/>
<feature type="binding site" evidence="14">
    <location>
        <position position="61"/>
    </location>
    <ligand>
        <name>ATP</name>
        <dbReference type="ChEBI" id="CHEBI:30616"/>
    </ligand>
</feature>
<evidence type="ECO:0000256" key="9">
    <source>
        <dbReference type="ARBA" id="ARBA00022741"/>
    </source>
</evidence>
<feature type="binding site" evidence="14">
    <location>
        <position position="199"/>
    </location>
    <ligand>
        <name>ATP</name>
        <dbReference type="ChEBI" id="CHEBI:30616"/>
    </ligand>
</feature>
<dbReference type="GO" id="GO:0000049">
    <property type="term" value="F:tRNA binding"/>
    <property type="evidence" value="ECO:0007669"/>
    <property type="project" value="TreeGrafter"/>
</dbReference>
<dbReference type="SUPFAM" id="SSF55821">
    <property type="entry name" value="YrdC/RibB"/>
    <property type="match status" value="1"/>
</dbReference>
<keyword evidence="17" id="KW-1185">Reference proteome</keyword>
<evidence type="ECO:0000256" key="3">
    <source>
        <dbReference type="ARBA" id="ARBA00012584"/>
    </source>
</evidence>
<dbReference type="Gene3D" id="3.40.50.11030">
    <property type="entry name" value="Threonylcarbamoyl-AMP synthase, C-terminal domain"/>
    <property type="match status" value="1"/>
</dbReference>
<dbReference type="InterPro" id="IPR006070">
    <property type="entry name" value="Sua5-like_dom"/>
</dbReference>
<dbReference type="Proteomes" id="UP000245137">
    <property type="component" value="Unassembled WGS sequence"/>
</dbReference>
<evidence type="ECO:0000259" key="15">
    <source>
        <dbReference type="PROSITE" id="PS51163"/>
    </source>
</evidence>
<evidence type="ECO:0000313" key="17">
    <source>
        <dbReference type="Proteomes" id="UP000245137"/>
    </source>
</evidence>
<feature type="binding site" evidence="14">
    <location>
        <position position="65"/>
    </location>
    <ligand>
        <name>ATP</name>
        <dbReference type="ChEBI" id="CHEBI:30616"/>
    </ligand>
</feature>
<keyword evidence="6 13" id="KW-0808">Transferase</keyword>
<evidence type="ECO:0000256" key="14">
    <source>
        <dbReference type="PIRSR" id="PIRSR004930-1"/>
    </source>
</evidence>
<dbReference type="AlphaFoldDB" id="A0A2U1SPS9"/>
<evidence type="ECO:0000256" key="10">
    <source>
        <dbReference type="ARBA" id="ARBA00022840"/>
    </source>
</evidence>
<comment type="function">
    <text evidence="13">Required for the formation of a threonylcarbamoyl group on adenosine at position 37 (t(6)A37) in tRNAs that read codons beginning with adenine.</text>
</comment>
<evidence type="ECO:0000256" key="12">
    <source>
        <dbReference type="ARBA" id="ARBA00048366"/>
    </source>
</evidence>
<feature type="binding site" evidence="14">
    <location>
        <position position="147"/>
    </location>
    <ligand>
        <name>ATP</name>
        <dbReference type="ChEBI" id="CHEBI:30616"/>
    </ligand>
</feature>
<dbReference type="Pfam" id="PF03481">
    <property type="entry name" value="Sua5_C"/>
    <property type="match status" value="1"/>
</dbReference>
<dbReference type="Pfam" id="PF01300">
    <property type="entry name" value="Sua5_yciO_yrdC"/>
    <property type="match status" value="1"/>
</dbReference>
<comment type="subcellular location">
    <subcellularLocation>
        <location evidence="1 13">Cytoplasm</location>
    </subcellularLocation>
</comment>
<evidence type="ECO:0000256" key="1">
    <source>
        <dbReference type="ARBA" id="ARBA00004496"/>
    </source>
</evidence>
<proteinExistence type="inferred from homology"/>
<reference evidence="16 17" key="1">
    <citation type="journal article" date="2018" name="Appl. Microbiol. Biotechnol.">
        <title>Co-cultivation of the strictly anaerobic methanogen Methanosarcina barkeri with aerobic methanotrophs in an oxygen-limited membrane bioreactor.</title>
        <authorList>
            <person name="In 't Zandt M.H."/>
            <person name="van den Bosch T.J.M."/>
            <person name="Rijkers R."/>
            <person name="van Kessel M.A.H.J."/>
            <person name="Jetten M.S.M."/>
            <person name="Welte C.U."/>
        </authorList>
    </citation>
    <scope>NUCLEOTIDE SEQUENCE [LARGE SCALE GENOMIC DNA]</scope>
    <source>
        <strain evidence="16 17">DSM 17706</strain>
    </source>
</reference>
<feature type="domain" description="YrdC-like" evidence="15">
    <location>
        <begin position="16"/>
        <end position="203"/>
    </location>
</feature>
<dbReference type="InterPro" id="IPR050156">
    <property type="entry name" value="TC-AMP_synthase_SUA5"/>
</dbReference>
<feature type="binding site" evidence="14">
    <location>
        <position position="38"/>
    </location>
    <ligand>
        <name>L-threonine</name>
        <dbReference type="ChEBI" id="CHEBI:57926"/>
    </ligand>
</feature>
<dbReference type="PIRSF" id="PIRSF004930">
    <property type="entry name" value="Tln_factor_SUA5"/>
    <property type="match status" value="1"/>
</dbReference>
<evidence type="ECO:0000256" key="7">
    <source>
        <dbReference type="ARBA" id="ARBA00022694"/>
    </source>
</evidence>
<feature type="binding site" evidence="14">
    <location>
        <position position="235"/>
    </location>
    <ligand>
        <name>ATP</name>
        <dbReference type="ChEBI" id="CHEBI:30616"/>
    </ligand>
</feature>
<sequence>MTRGEDDAAGRAPAGEEAIERGGRILREGGLVAFPTETVYGLGADATSAAAVAKIYAAKGRPSFNPLIAHVADIDAARREAELSPAALRLAEAFWPGPLTLVAPRAAGGSVCELARAGLESVALRAPSAPVARALILAAGRPIAAPSANRSGHVSPVTAAHVLGDIGPRVDLVIDGGRADKGVESTIVAFLGARPRLLRPGALAREALEQVLGAPLEGEGGAAAVVAPGMTASHYAPMARLRLEAEELRAGEAGLDFGGRLAERGGEGPILDLSPSADLAEAAANLFLYLRELDAGGARAVAVAPIPAHGLGEAINDRLRRAAAPK</sequence>
<dbReference type="InterPro" id="IPR017945">
    <property type="entry name" value="DHBP_synth_RibB-like_a/b_dom"/>
</dbReference>
<comment type="catalytic activity">
    <reaction evidence="12 13">
        <text>L-threonine + hydrogencarbonate + ATP = L-threonylcarbamoyladenylate + diphosphate + H2O</text>
        <dbReference type="Rhea" id="RHEA:36407"/>
        <dbReference type="ChEBI" id="CHEBI:15377"/>
        <dbReference type="ChEBI" id="CHEBI:17544"/>
        <dbReference type="ChEBI" id="CHEBI:30616"/>
        <dbReference type="ChEBI" id="CHEBI:33019"/>
        <dbReference type="ChEBI" id="CHEBI:57926"/>
        <dbReference type="ChEBI" id="CHEBI:73682"/>
        <dbReference type="EC" id="2.7.7.87"/>
    </reaction>
</comment>
<organism evidence="16 17">
    <name type="scientific">Methylosinus sporium</name>
    <dbReference type="NCBI Taxonomy" id="428"/>
    <lineage>
        <taxon>Bacteria</taxon>
        <taxon>Pseudomonadati</taxon>
        <taxon>Pseudomonadota</taxon>
        <taxon>Alphaproteobacteria</taxon>
        <taxon>Hyphomicrobiales</taxon>
        <taxon>Methylocystaceae</taxon>
        <taxon>Methylosinus</taxon>
    </lineage>
</organism>
<evidence type="ECO:0000256" key="8">
    <source>
        <dbReference type="ARBA" id="ARBA00022695"/>
    </source>
</evidence>
<evidence type="ECO:0000256" key="11">
    <source>
        <dbReference type="ARBA" id="ARBA00029774"/>
    </source>
</evidence>
<dbReference type="EC" id="2.7.7.87" evidence="3 13"/>
<feature type="binding site" evidence="14">
    <location>
        <position position="70"/>
    </location>
    <ligand>
        <name>L-threonine</name>
        <dbReference type="ChEBI" id="CHEBI:57926"/>
    </ligand>
</feature>
<comment type="caution">
    <text evidence="16">The sequence shown here is derived from an EMBL/GenBank/DDBJ whole genome shotgun (WGS) entry which is preliminary data.</text>
</comment>
<evidence type="ECO:0000256" key="13">
    <source>
        <dbReference type="PIRNR" id="PIRNR004930"/>
    </source>
</evidence>
<dbReference type="Gene3D" id="3.90.870.10">
    <property type="entry name" value="DHBP synthase"/>
    <property type="match status" value="1"/>
</dbReference>
<keyword evidence="7 13" id="KW-0819">tRNA processing</keyword>
<dbReference type="RefSeq" id="WP_108917544.1">
    <property type="nucleotide sequence ID" value="NZ_BGJY01000011.1"/>
</dbReference>
<dbReference type="PANTHER" id="PTHR17490">
    <property type="entry name" value="SUA5"/>
    <property type="match status" value="1"/>
</dbReference>
<dbReference type="EMBL" id="PUIV01000018">
    <property type="protein sequence ID" value="PWB93620.1"/>
    <property type="molecule type" value="Genomic_DNA"/>
</dbReference>
<gene>
    <name evidence="16" type="ORF">C5689_12190</name>
</gene>
<keyword evidence="10 13" id="KW-0067">ATP-binding</keyword>
<dbReference type="GO" id="GO:0006450">
    <property type="term" value="P:regulation of translational fidelity"/>
    <property type="evidence" value="ECO:0007669"/>
    <property type="project" value="TreeGrafter"/>
</dbReference>
<keyword evidence="8 13" id="KW-0548">Nucleotidyltransferase</keyword>
<dbReference type="GO" id="GO:0005524">
    <property type="term" value="F:ATP binding"/>
    <property type="evidence" value="ECO:0007669"/>
    <property type="project" value="UniProtKB-UniRule"/>
</dbReference>
<dbReference type="PANTHER" id="PTHR17490:SF16">
    <property type="entry name" value="THREONYLCARBAMOYL-AMP SYNTHASE"/>
    <property type="match status" value="1"/>
</dbReference>
<accession>A0A2U1SPS9</accession>
<feature type="binding site" evidence="14">
    <location>
        <position position="125"/>
    </location>
    <ligand>
        <name>L-threonine</name>
        <dbReference type="ChEBI" id="CHEBI:57926"/>
    </ligand>
</feature>
<keyword evidence="9 13" id="KW-0547">Nucleotide-binding</keyword>
<dbReference type="InterPro" id="IPR010923">
    <property type="entry name" value="T(6)A37_SUA5"/>
</dbReference>
<feature type="binding site" evidence="14">
    <location>
        <position position="145"/>
    </location>
    <ligand>
        <name>L-threonine</name>
        <dbReference type="ChEBI" id="CHEBI:57926"/>
    </ligand>
</feature>
<evidence type="ECO:0000256" key="2">
    <source>
        <dbReference type="ARBA" id="ARBA00007663"/>
    </source>
</evidence>
<dbReference type="InterPro" id="IPR005145">
    <property type="entry name" value="Sua5_C"/>
</dbReference>
<dbReference type="GO" id="GO:0005737">
    <property type="term" value="C:cytoplasm"/>
    <property type="evidence" value="ECO:0007669"/>
    <property type="project" value="UniProtKB-SubCell"/>
</dbReference>
<dbReference type="PROSITE" id="PS51163">
    <property type="entry name" value="YRDC"/>
    <property type="match status" value="1"/>
</dbReference>
<evidence type="ECO:0000256" key="6">
    <source>
        <dbReference type="ARBA" id="ARBA00022679"/>
    </source>
</evidence>
<evidence type="ECO:0000256" key="5">
    <source>
        <dbReference type="ARBA" id="ARBA00022490"/>
    </source>
</evidence>
<dbReference type="NCBIfam" id="TIGR00057">
    <property type="entry name" value="L-threonylcarbamoyladenylate synthase"/>
    <property type="match status" value="1"/>
</dbReference>